<protein>
    <submittedName>
        <fullName evidence="1">Uncharacterized protein</fullName>
    </submittedName>
</protein>
<gene>
    <name evidence="1" type="ORF">UFOVP240_78</name>
</gene>
<dbReference type="EMBL" id="LR798293">
    <property type="protein sequence ID" value="CAB5221085.1"/>
    <property type="molecule type" value="Genomic_DNA"/>
</dbReference>
<organism evidence="1">
    <name type="scientific">uncultured Caudovirales phage</name>
    <dbReference type="NCBI Taxonomy" id="2100421"/>
    <lineage>
        <taxon>Viruses</taxon>
        <taxon>Duplodnaviria</taxon>
        <taxon>Heunggongvirae</taxon>
        <taxon>Uroviricota</taxon>
        <taxon>Caudoviricetes</taxon>
        <taxon>Peduoviridae</taxon>
        <taxon>Maltschvirus</taxon>
        <taxon>Maltschvirus maltsch</taxon>
    </lineage>
</organism>
<name>A0A6J7WW54_9CAUD</name>
<reference evidence="1" key="1">
    <citation type="submission" date="2020-05" db="EMBL/GenBank/DDBJ databases">
        <authorList>
            <person name="Chiriac C."/>
            <person name="Salcher M."/>
            <person name="Ghai R."/>
            <person name="Kavagutti S V."/>
        </authorList>
    </citation>
    <scope>NUCLEOTIDE SEQUENCE</scope>
</reference>
<sequence length="253" mass="29541">MFWFKPSVINVDCFTSNAMVHEHFRIDRASKFFPEEIKLLPNYIEIKANHDPSSNLKESIGTLRKCTALIELFSVGMIIPCWSDISLEATELGHVHYIDRVARADDNWLTVQPHQRMQFGSGIYPNHASLKLIPPWYIEEKVGVKFAWNMCDWHRTEIASKVRVVSGLIDFKHQHQVNINMFMEKNSTITFEAGDPLVHLIPMSDKKIKLHHHLIDKDIFMDKTRKNMIETQYHNHRKLRDQSEAKCPFGFGK</sequence>
<evidence type="ECO:0000313" key="1">
    <source>
        <dbReference type="EMBL" id="CAB5221085.1"/>
    </source>
</evidence>
<accession>A0A6J7WW54</accession>
<proteinExistence type="predicted"/>